<gene>
    <name evidence="2" type="ORF">Tci_263413</name>
</gene>
<feature type="non-terminal residue" evidence="2">
    <location>
        <position position="1"/>
    </location>
</feature>
<name>A0A699H080_TANCI</name>
<comment type="caution">
    <text evidence="2">The sequence shown here is derived from an EMBL/GenBank/DDBJ whole genome shotgun (WGS) entry which is preliminary data.</text>
</comment>
<organism evidence="2">
    <name type="scientific">Tanacetum cinerariifolium</name>
    <name type="common">Dalmatian daisy</name>
    <name type="synonym">Chrysanthemum cinerariifolium</name>
    <dbReference type="NCBI Taxonomy" id="118510"/>
    <lineage>
        <taxon>Eukaryota</taxon>
        <taxon>Viridiplantae</taxon>
        <taxon>Streptophyta</taxon>
        <taxon>Embryophyta</taxon>
        <taxon>Tracheophyta</taxon>
        <taxon>Spermatophyta</taxon>
        <taxon>Magnoliopsida</taxon>
        <taxon>eudicotyledons</taxon>
        <taxon>Gunneridae</taxon>
        <taxon>Pentapetalae</taxon>
        <taxon>asterids</taxon>
        <taxon>campanulids</taxon>
        <taxon>Asterales</taxon>
        <taxon>Asteraceae</taxon>
        <taxon>Asteroideae</taxon>
        <taxon>Anthemideae</taxon>
        <taxon>Anthemidinae</taxon>
        <taxon>Tanacetum</taxon>
    </lineage>
</organism>
<dbReference type="EMBL" id="BKCJ010080057">
    <property type="protein sequence ID" value="GEW91437.1"/>
    <property type="molecule type" value="Genomic_DNA"/>
</dbReference>
<feature type="compositionally biased region" description="Low complexity" evidence="1">
    <location>
        <begin position="552"/>
        <end position="561"/>
    </location>
</feature>
<sequence length="627" mass="71932">VRKNIALVTLKRHRDDEDKDEEPSVGSNPGSKRRREGKGLESTSATDDQSAEEASQHPNWFQKQAKPPTPDRAWNKTLSTTHGRIQPWINNLAKKADSRTSFNELMDTPVDFSAFVMNQLKVDTLTPELLVGLTYKLMKGSCKSLVELEVFLEEVYKATTDQLDLNNPKGQQYPHDLLKPLPFIPNSQGRHVIPFNHFINNNLEYLRGGIKSYQKKLYLTKPDTYRSDLKCKEAYTAYSNPRGFIYQNKDKQNRLMRIDELYKFSDDTLNDVWTALDDLLKGIWMQKIHTLARNPIKEILLKLNLPDYRKLCFACVGFQITPQMVINSPCLTNKKELASPGQTITEKPAEFAGFEQIIDFLKSKSIHYALTVNHIIYVSFVKQFWAMMKVKKVNNQEQIQALVDKKNVIITEDSIRSDLCFEDAKGTAYLLNEAIFEGLARMGTMASAIICLANNQKFNFLKYIFDNMVKCLEGRVKFYLFLRFLQVFLEKQVEGMARHKDMYILSSHTKKIFTNMRRIGAGFSTKKQKPKRKQRKEAEVSNDELEDKDHVPTPSSDPLPSGDDSFILNELMVFCSSLQEQIIKDVSTAEPVTTADEVVTTTIVKDIVAPTTDVIEDEITMLKHWLH</sequence>
<feature type="region of interest" description="Disordered" evidence="1">
    <location>
        <begin position="524"/>
        <end position="561"/>
    </location>
</feature>
<feature type="region of interest" description="Disordered" evidence="1">
    <location>
        <begin position="1"/>
        <end position="80"/>
    </location>
</feature>
<dbReference type="AlphaFoldDB" id="A0A699H080"/>
<evidence type="ECO:0000256" key="1">
    <source>
        <dbReference type="SAM" id="MobiDB-lite"/>
    </source>
</evidence>
<feature type="compositionally biased region" description="Polar residues" evidence="1">
    <location>
        <begin position="41"/>
        <end position="62"/>
    </location>
</feature>
<accession>A0A699H080</accession>
<evidence type="ECO:0000313" key="2">
    <source>
        <dbReference type="EMBL" id="GEW91437.1"/>
    </source>
</evidence>
<proteinExistence type="predicted"/>
<reference evidence="2" key="1">
    <citation type="journal article" date="2019" name="Sci. Rep.">
        <title>Draft genome of Tanacetum cinerariifolium, the natural source of mosquito coil.</title>
        <authorList>
            <person name="Yamashiro T."/>
            <person name="Shiraishi A."/>
            <person name="Satake H."/>
            <person name="Nakayama K."/>
        </authorList>
    </citation>
    <scope>NUCLEOTIDE SEQUENCE</scope>
</reference>
<protein>
    <submittedName>
        <fullName evidence="2">Uncharacterized protein</fullName>
    </submittedName>
</protein>
<feature type="compositionally biased region" description="Basic residues" evidence="1">
    <location>
        <begin position="526"/>
        <end position="535"/>
    </location>
</feature>